<organism evidence="7 8">
    <name type="scientific">Pokkaliibacter plantistimulans</name>
    <dbReference type="NCBI Taxonomy" id="1635171"/>
    <lineage>
        <taxon>Bacteria</taxon>
        <taxon>Pseudomonadati</taxon>
        <taxon>Pseudomonadota</taxon>
        <taxon>Gammaproteobacteria</taxon>
        <taxon>Oceanospirillales</taxon>
        <taxon>Balneatrichaceae</taxon>
        <taxon>Pokkaliibacter</taxon>
    </lineage>
</organism>
<feature type="domain" description="Multidrug resistance protein MdtA-like barrel-sandwich hybrid" evidence="5">
    <location>
        <begin position="55"/>
        <end position="267"/>
    </location>
</feature>
<reference evidence="7 8" key="1">
    <citation type="submission" date="2015-03" db="EMBL/GenBank/DDBJ databases">
        <authorList>
            <person name="Krishnan R."/>
            <person name="Midha S."/>
            <person name="Patil P.B."/>
            <person name="Rameshkumar N."/>
        </authorList>
    </citation>
    <scope>NUCLEOTIDE SEQUENCE [LARGE SCALE GENOMIC DNA]</scope>
    <source>
        <strain evidence="7 8">L1E11</strain>
    </source>
</reference>
<keyword evidence="3" id="KW-0175">Coiled coil</keyword>
<dbReference type="InterPro" id="IPR058625">
    <property type="entry name" value="MdtA-like_BSH"/>
</dbReference>
<sequence>MGNPESVQTPPSRRKALFAALGLAVAVAGASALSYWEIVASQYVETDNAYAAVESAQVMSAVTGTVAEVAVKDSQAVKKGDILVVIDPADAKLALAQAEANLDSAIRRVKSYQANDARLGDQVSSFDEEIKRLQAQLASAQADLKRASIDLQRRKALVESGAVSGDELTQVQNAYASAQANVNAAKAAVAQATASRNAAMGAQQANAVLISDASLANNPEVVLARAKRDQAQLDLDRTIIRSPVDGIVARRQVELGQRVQPSSPLLTVVPVQNMYVEANFKEIQLKQVKAGQKVELISDLYGKDVIYHGVVEGFDGGTGAAFGLIPAQNATGNWIKVVQRLPVRIALDPSELQQHPLRVGLTMTAKVDLHSKS</sequence>
<dbReference type="PANTHER" id="PTHR30386">
    <property type="entry name" value="MEMBRANE FUSION SUBUNIT OF EMRAB-TOLC MULTIDRUG EFFLUX PUMP"/>
    <property type="match status" value="1"/>
</dbReference>
<comment type="caution">
    <text evidence="7">The sequence shown here is derived from an EMBL/GenBank/DDBJ whole genome shotgun (WGS) entry which is preliminary data.</text>
</comment>
<evidence type="ECO:0000259" key="6">
    <source>
        <dbReference type="Pfam" id="PF25963"/>
    </source>
</evidence>
<dbReference type="InterPro" id="IPR050739">
    <property type="entry name" value="MFP"/>
</dbReference>
<feature type="coiled-coil region" evidence="3">
    <location>
        <begin position="95"/>
        <end position="188"/>
    </location>
</feature>
<dbReference type="EMBL" id="LAPT01000128">
    <property type="protein sequence ID" value="PXF29083.1"/>
    <property type="molecule type" value="Genomic_DNA"/>
</dbReference>
<protein>
    <submittedName>
        <fullName evidence="7">Hemolysin D</fullName>
    </submittedName>
</protein>
<name>A0ABX5LV84_9GAMM</name>
<evidence type="ECO:0000313" key="7">
    <source>
        <dbReference type="EMBL" id="PXF29083.1"/>
    </source>
</evidence>
<evidence type="ECO:0000256" key="3">
    <source>
        <dbReference type="SAM" id="Coils"/>
    </source>
</evidence>
<dbReference type="PANTHER" id="PTHR30386:SF19">
    <property type="entry name" value="MULTIDRUG EXPORT PROTEIN EMRA-RELATED"/>
    <property type="match status" value="1"/>
</dbReference>
<dbReference type="InterPro" id="IPR058634">
    <property type="entry name" value="AaeA-lik-b-barrel"/>
</dbReference>
<keyword evidence="8" id="KW-1185">Reference proteome</keyword>
<comment type="subcellular location">
    <subcellularLocation>
        <location evidence="1">Cell envelope</location>
    </subcellularLocation>
</comment>
<dbReference type="InterPro" id="IPR058624">
    <property type="entry name" value="MdtA-like_HH"/>
</dbReference>
<evidence type="ECO:0000256" key="1">
    <source>
        <dbReference type="ARBA" id="ARBA00004196"/>
    </source>
</evidence>
<dbReference type="Pfam" id="PF25963">
    <property type="entry name" value="Beta-barrel_AAEA"/>
    <property type="match status" value="1"/>
</dbReference>
<comment type="similarity">
    <text evidence="2">Belongs to the membrane fusion protein (MFP) (TC 8.A.1) family.</text>
</comment>
<dbReference type="Proteomes" id="UP000248090">
    <property type="component" value="Unassembled WGS sequence"/>
</dbReference>
<evidence type="ECO:0000259" key="4">
    <source>
        <dbReference type="Pfam" id="PF25876"/>
    </source>
</evidence>
<dbReference type="Pfam" id="PF25917">
    <property type="entry name" value="BSH_RND"/>
    <property type="match status" value="1"/>
</dbReference>
<dbReference type="Gene3D" id="1.10.287.470">
    <property type="entry name" value="Helix hairpin bin"/>
    <property type="match status" value="2"/>
</dbReference>
<feature type="domain" description="p-hydroxybenzoic acid efflux pump subunit AaeA-like beta-barrel" evidence="6">
    <location>
        <begin position="274"/>
        <end position="367"/>
    </location>
</feature>
<dbReference type="Gene3D" id="2.40.50.100">
    <property type="match status" value="1"/>
</dbReference>
<proteinExistence type="inferred from homology"/>
<gene>
    <name evidence="7" type="ORF">WH50_22765</name>
</gene>
<feature type="domain" description="Multidrug resistance protein MdtA-like alpha-helical hairpin" evidence="4">
    <location>
        <begin position="131"/>
        <end position="193"/>
    </location>
</feature>
<evidence type="ECO:0000256" key="2">
    <source>
        <dbReference type="ARBA" id="ARBA00009477"/>
    </source>
</evidence>
<dbReference type="SUPFAM" id="SSF111369">
    <property type="entry name" value="HlyD-like secretion proteins"/>
    <property type="match status" value="2"/>
</dbReference>
<dbReference type="Gene3D" id="2.40.30.170">
    <property type="match status" value="1"/>
</dbReference>
<dbReference type="PRINTS" id="PR01490">
    <property type="entry name" value="RTXTOXIND"/>
</dbReference>
<evidence type="ECO:0000313" key="8">
    <source>
        <dbReference type="Proteomes" id="UP000248090"/>
    </source>
</evidence>
<dbReference type="Pfam" id="PF25876">
    <property type="entry name" value="HH_MFP_RND"/>
    <property type="match status" value="1"/>
</dbReference>
<accession>A0ABX5LV84</accession>
<evidence type="ECO:0000259" key="5">
    <source>
        <dbReference type="Pfam" id="PF25917"/>
    </source>
</evidence>